<dbReference type="InterPro" id="IPR011993">
    <property type="entry name" value="PH-like_dom_sf"/>
</dbReference>
<organism evidence="5 6">
    <name type="scientific">Dothidotthia symphoricarpi CBS 119687</name>
    <dbReference type="NCBI Taxonomy" id="1392245"/>
    <lineage>
        <taxon>Eukaryota</taxon>
        <taxon>Fungi</taxon>
        <taxon>Dikarya</taxon>
        <taxon>Ascomycota</taxon>
        <taxon>Pezizomycotina</taxon>
        <taxon>Dothideomycetes</taxon>
        <taxon>Pleosporomycetidae</taxon>
        <taxon>Pleosporales</taxon>
        <taxon>Dothidotthiaceae</taxon>
        <taxon>Dothidotthia</taxon>
    </lineage>
</organism>
<dbReference type="PANTHER" id="PTHR23138:SF142">
    <property type="entry name" value="RAN-BINDING PROTEIN 3B-RELATED"/>
    <property type="match status" value="1"/>
</dbReference>
<evidence type="ECO:0000256" key="3">
    <source>
        <dbReference type="SAM" id="MobiDB-lite"/>
    </source>
</evidence>
<feature type="domain" description="RanBD1" evidence="4">
    <location>
        <begin position="169"/>
        <end position="258"/>
    </location>
</feature>
<dbReference type="SMART" id="SM00160">
    <property type="entry name" value="RanBD"/>
    <property type="match status" value="1"/>
</dbReference>
<dbReference type="PANTHER" id="PTHR23138">
    <property type="entry name" value="RAN BINDING PROTEIN"/>
    <property type="match status" value="1"/>
</dbReference>
<feature type="region of interest" description="Disordered" evidence="3">
    <location>
        <begin position="48"/>
        <end position="194"/>
    </location>
</feature>
<dbReference type="Pfam" id="PF00638">
    <property type="entry name" value="Ran_BP1"/>
    <property type="match status" value="1"/>
</dbReference>
<feature type="compositionally biased region" description="Low complexity" evidence="3">
    <location>
        <begin position="79"/>
        <end position="92"/>
    </location>
</feature>
<dbReference type="Gene3D" id="2.30.29.30">
    <property type="entry name" value="Pleckstrin-homology domain (PH domain)/Phosphotyrosine-binding domain (PTB)"/>
    <property type="match status" value="1"/>
</dbReference>
<gene>
    <name evidence="5" type="ORF">P153DRAFT_119925</name>
</gene>
<protein>
    <recommendedName>
        <fullName evidence="4">RanBD1 domain-containing protein</fullName>
    </recommendedName>
</protein>
<dbReference type="OrthoDB" id="185618at2759"/>
<feature type="region of interest" description="Disordered" evidence="3">
    <location>
        <begin position="1"/>
        <end position="21"/>
    </location>
</feature>
<evidence type="ECO:0000256" key="2">
    <source>
        <dbReference type="ARBA" id="ARBA00023242"/>
    </source>
</evidence>
<evidence type="ECO:0000259" key="4">
    <source>
        <dbReference type="PROSITE" id="PS50196"/>
    </source>
</evidence>
<dbReference type="SUPFAM" id="SSF50729">
    <property type="entry name" value="PH domain-like"/>
    <property type="match status" value="1"/>
</dbReference>
<dbReference type="PROSITE" id="PS50196">
    <property type="entry name" value="RANBD1"/>
    <property type="match status" value="1"/>
</dbReference>
<dbReference type="GeneID" id="54402400"/>
<dbReference type="EMBL" id="ML977517">
    <property type="protein sequence ID" value="KAF2125068.1"/>
    <property type="molecule type" value="Genomic_DNA"/>
</dbReference>
<name>A0A6A6A2V0_9PLEO</name>
<feature type="compositionally biased region" description="Low complexity" evidence="3">
    <location>
        <begin position="48"/>
        <end position="69"/>
    </location>
</feature>
<evidence type="ECO:0000313" key="6">
    <source>
        <dbReference type="Proteomes" id="UP000799771"/>
    </source>
</evidence>
<accession>A0A6A6A2V0</accession>
<dbReference type="AlphaFoldDB" id="A0A6A6A2V0"/>
<dbReference type="RefSeq" id="XP_033519461.1">
    <property type="nucleotide sequence ID" value="XM_033661968.1"/>
</dbReference>
<evidence type="ECO:0000313" key="5">
    <source>
        <dbReference type="EMBL" id="KAF2125068.1"/>
    </source>
</evidence>
<feature type="compositionally biased region" description="Low complexity" evidence="3">
    <location>
        <begin position="100"/>
        <end position="121"/>
    </location>
</feature>
<dbReference type="InterPro" id="IPR045255">
    <property type="entry name" value="RanBP1-like"/>
</dbReference>
<dbReference type="Proteomes" id="UP000799771">
    <property type="component" value="Unassembled WGS sequence"/>
</dbReference>
<sequence>MASKPPTSKPADTPTTSDDKFKASAFGSFSTSTASPFGGLASLAPASPFSAASGSKLSSFAGSAAPAPATGGGFGALGGSTKSAFGGSSFGSSLGGGFSSLGSGKPSWGTTTGSLSITGLDTKAERAFGAPGDKTADNEDSDDDNEDDDEAEKDITDEERRSSSHLLSQRKPSPATTHISTNTPTATETGEEGENTVWAGRAKLYTMDGKGTERSWKERGAGTFKFNITIDEPKKARFVLRADGTHRLLLNAAVTPQMVFGGDSHGAKPKDVRLLFNSPTADGELEMHLLKVCCEGGSYRDGNTNPMPDEGGKRSQALGGRYSCSGHGVVGPSSSSIRLCSRCFPALWPVDAGTPRPPTSVNGASWVVMGWGFLISHTPRAALLASASWYAAFGRSRWVSDWE</sequence>
<keyword evidence="6" id="KW-1185">Reference proteome</keyword>
<proteinExistence type="predicted"/>
<comment type="subcellular location">
    <subcellularLocation>
        <location evidence="1">Nucleus</location>
    </subcellularLocation>
</comment>
<reference evidence="5" key="1">
    <citation type="journal article" date="2020" name="Stud. Mycol.">
        <title>101 Dothideomycetes genomes: a test case for predicting lifestyles and emergence of pathogens.</title>
        <authorList>
            <person name="Haridas S."/>
            <person name="Albert R."/>
            <person name="Binder M."/>
            <person name="Bloem J."/>
            <person name="Labutti K."/>
            <person name="Salamov A."/>
            <person name="Andreopoulos B."/>
            <person name="Baker S."/>
            <person name="Barry K."/>
            <person name="Bills G."/>
            <person name="Bluhm B."/>
            <person name="Cannon C."/>
            <person name="Castanera R."/>
            <person name="Culley D."/>
            <person name="Daum C."/>
            <person name="Ezra D."/>
            <person name="Gonzalez J."/>
            <person name="Henrissat B."/>
            <person name="Kuo A."/>
            <person name="Liang C."/>
            <person name="Lipzen A."/>
            <person name="Lutzoni F."/>
            <person name="Magnuson J."/>
            <person name="Mondo S."/>
            <person name="Nolan M."/>
            <person name="Ohm R."/>
            <person name="Pangilinan J."/>
            <person name="Park H.-J."/>
            <person name="Ramirez L."/>
            <person name="Alfaro M."/>
            <person name="Sun H."/>
            <person name="Tritt A."/>
            <person name="Yoshinaga Y."/>
            <person name="Zwiers L.-H."/>
            <person name="Turgeon B."/>
            <person name="Goodwin S."/>
            <person name="Spatafora J."/>
            <person name="Crous P."/>
            <person name="Grigoriev I."/>
        </authorList>
    </citation>
    <scope>NUCLEOTIDE SEQUENCE</scope>
    <source>
        <strain evidence="5">CBS 119687</strain>
    </source>
</reference>
<feature type="compositionally biased region" description="Polar residues" evidence="3">
    <location>
        <begin position="164"/>
        <end position="180"/>
    </location>
</feature>
<dbReference type="GO" id="GO:0005634">
    <property type="term" value="C:nucleus"/>
    <property type="evidence" value="ECO:0007669"/>
    <property type="project" value="UniProtKB-SubCell"/>
</dbReference>
<keyword evidence="2" id="KW-0539">Nucleus</keyword>
<evidence type="ECO:0000256" key="1">
    <source>
        <dbReference type="ARBA" id="ARBA00004123"/>
    </source>
</evidence>
<feature type="compositionally biased region" description="Acidic residues" evidence="3">
    <location>
        <begin position="138"/>
        <end position="157"/>
    </location>
</feature>
<dbReference type="InterPro" id="IPR000156">
    <property type="entry name" value="Ran_bind_dom"/>
</dbReference>